<reference evidence="1" key="2">
    <citation type="submission" date="2018-10" db="UniProtKB">
        <authorList>
            <consortium name="EnsemblPlants"/>
        </authorList>
    </citation>
    <scope>IDENTIFICATION</scope>
</reference>
<dbReference type="Proteomes" id="UP000019116">
    <property type="component" value="Chromosome 7A"/>
</dbReference>
<reference evidence="1" key="1">
    <citation type="submission" date="2018-08" db="EMBL/GenBank/DDBJ databases">
        <authorList>
            <person name="Rossello M."/>
        </authorList>
    </citation>
    <scope>NUCLEOTIDE SEQUENCE [LARGE SCALE GENOMIC DNA]</scope>
    <source>
        <strain evidence="1">cv. Chinese Spring</strain>
    </source>
</reference>
<accession>A0A3B6RF89</accession>
<dbReference type="STRING" id="4565.A0A3B6RF89"/>
<dbReference type="AlphaFoldDB" id="A0A3B6RF89"/>
<organism evidence="1">
    <name type="scientific">Triticum aestivum</name>
    <name type="common">Wheat</name>
    <dbReference type="NCBI Taxonomy" id="4565"/>
    <lineage>
        <taxon>Eukaryota</taxon>
        <taxon>Viridiplantae</taxon>
        <taxon>Streptophyta</taxon>
        <taxon>Embryophyta</taxon>
        <taxon>Tracheophyta</taxon>
        <taxon>Spermatophyta</taxon>
        <taxon>Magnoliopsida</taxon>
        <taxon>Liliopsida</taxon>
        <taxon>Poales</taxon>
        <taxon>Poaceae</taxon>
        <taxon>BOP clade</taxon>
        <taxon>Pooideae</taxon>
        <taxon>Triticodae</taxon>
        <taxon>Triticeae</taxon>
        <taxon>Triticinae</taxon>
        <taxon>Triticum</taxon>
    </lineage>
</organism>
<dbReference type="Gramene" id="TraesCS7A03G0668600.1">
    <property type="protein sequence ID" value="TraesCS7A03G0668600.1.CDS"/>
    <property type="gene ID" value="TraesCS7A03G0668600"/>
</dbReference>
<dbReference type="Gramene" id="TraesWEE_scaffold_037108_01G000100.1">
    <property type="protein sequence ID" value="TraesWEE_scaffold_037108_01G000100.1"/>
    <property type="gene ID" value="TraesWEE_scaffold_037108_01G000100"/>
</dbReference>
<evidence type="ECO:0000313" key="2">
    <source>
        <dbReference type="Proteomes" id="UP000019116"/>
    </source>
</evidence>
<dbReference type="PANTHER" id="PTHR34835:SF60">
    <property type="entry name" value="OS10G0490300 PROTEIN"/>
    <property type="match status" value="1"/>
</dbReference>
<dbReference type="Gramene" id="TraesLDM7A03G03913690.1">
    <property type="protein sequence ID" value="TraesLDM7A03G03913690.1"/>
    <property type="gene ID" value="TraesLDM7A03G03913690"/>
</dbReference>
<dbReference type="Gramene" id="TraesSTA7A03G03905150.1">
    <property type="protein sequence ID" value="TraesSTA7A03G03905150.1"/>
    <property type="gene ID" value="TraesSTA7A03G03905150"/>
</dbReference>
<dbReference type="EnsemblPlants" id="TraesCS7A02G283900.1">
    <property type="protein sequence ID" value="TraesCS7A02G283900.1"/>
    <property type="gene ID" value="TraesCS7A02G283900"/>
</dbReference>
<name>A0A3B6RF89_WHEAT</name>
<proteinExistence type="predicted"/>
<keyword evidence="2" id="KW-1185">Reference proteome</keyword>
<dbReference type="OMA" id="CFMCISL"/>
<dbReference type="Gramene" id="TraesNOR7A03G03953260.1">
    <property type="protein sequence ID" value="TraesNOR7A03G03953260.1"/>
    <property type="gene ID" value="TraesNOR7A03G03953260"/>
</dbReference>
<dbReference type="Gramene" id="TraesCS7A02G283900.1">
    <property type="protein sequence ID" value="TraesCS7A02G283900.1"/>
    <property type="gene ID" value="TraesCS7A02G283900"/>
</dbReference>
<evidence type="ECO:0000313" key="1">
    <source>
        <dbReference type="EnsemblPlants" id="TraesCS7A02G283900.1"/>
    </source>
</evidence>
<protein>
    <submittedName>
        <fullName evidence="1">Uncharacterized protein</fullName>
    </submittedName>
</protein>
<dbReference type="PANTHER" id="PTHR34835">
    <property type="entry name" value="OS07G0283600 PROTEIN-RELATED"/>
    <property type="match status" value="1"/>
</dbReference>
<sequence length="257" mass="29173">MGKLMKAFGKGTSAACVEDCEDSDGDPFVPNDFVEDDPFQASEESHMDDPDLEKALYEFYVSHKVNCLKRKITNAGARNVKRKRSSDFPVAITFTRYSGKLFSTVIEIQFRKKFILIPKYVKHDILDLPIDGEPIMSDAEAGREFILSHFNVTSIPSVSFFYNTLKSEELPDEDIFICFMCISLSTFLCPNSSLSPSPKYLHIFRYCSSVMNYDLSRLVYESLLGNIKKFKDSMKVASMRSMTFGGCHYAFAVDFTV</sequence>